<evidence type="ECO:0000313" key="2">
    <source>
        <dbReference type="EMBL" id="MBA5245302.1"/>
    </source>
</evidence>
<keyword evidence="3" id="KW-1185">Reference proteome</keyword>
<reference evidence="2 3" key="1">
    <citation type="submission" date="2020-07" db="EMBL/GenBank/DDBJ databases">
        <title>Draft genome and description of Corynebacterium haemomassiliense strain Marseile-Q3615 sp. nov.</title>
        <authorList>
            <person name="Boxberger M."/>
            <person name="La Scola B."/>
        </authorList>
    </citation>
    <scope>NUCLEOTIDE SEQUENCE [LARGE SCALE GENOMIC DNA]</scope>
    <source>
        <strain evidence="2 3">Marseille-Q3615</strain>
    </source>
</reference>
<keyword evidence="1" id="KW-1133">Transmembrane helix</keyword>
<dbReference type="EMBL" id="JACDTZ010000002">
    <property type="protein sequence ID" value="MBA5245302.1"/>
    <property type="molecule type" value="Genomic_DNA"/>
</dbReference>
<proteinExistence type="predicted"/>
<dbReference type="Proteomes" id="UP000523682">
    <property type="component" value="Unassembled WGS sequence"/>
</dbReference>
<protein>
    <recommendedName>
        <fullName evidence="4">DUF304 domain-containing protein</fullName>
    </recommendedName>
</protein>
<keyword evidence="1" id="KW-0812">Transmembrane</keyword>
<accession>A0A7W2ECR5</accession>
<name>A0A7W2ECR5_9CORY</name>
<gene>
    <name evidence="2" type="ORF">H0193_10890</name>
</gene>
<dbReference type="AlphaFoldDB" id="A0A7W2ECR5"/>
<sequence length="153" mass="16937">MAGKAPFRVGGDEVVLADVCAPLSSLTIPLLELVAVTGVAWMAVGWMDVTPHVDPGLRNIVVLIWALLVLWRFIVPLVASRRRRFIVTDKRILARGRRGAVDSIPLRQIHSVRRERGGINVAVYGYAQPIVFERVGKTRSVEKVLQRALGPVR</sequence>
<evidence type="ECO:0008006" key="4">
    <source>
        <dbReference type="Google" id="ProtNLM"/>
    </source>
</evidence>
<feature type="transmembrane region" description="Helical" evidence="1">
    <location>
        <begin position="21"/>
        <end position="44"/>
    </location>
</feature>
<dbReference type="RefSeq" id="WP_181889933.1">
    <property type="nucleotide sequence ID" value="NZ_JACDTZ010000002.1"/>
</dbReference>
<evidence type="ECO:0000313" key="3">
    <source>
        <dbReference type="Proteomes" id="UP000523682"/>
    </source>
</evidence>
<organism evidence="2 3">
    <name type="scientific">Corynebacterium haemomassiliense</name>
    <dbReference type="NCBI Taxonomy" id="2754726"/>
    <lineage>
        <taxon>Bacteria</taxon>
        <taxon>Bacillati</taxon>
        <taxon>Actinomycetota</taxon>
        <taxon>Actinomycetes</taxon>
        <taxon>Mycobacteriales</taxon>
        <taxon>Corynebacteriaceae</taxon>
        <taxon>Corynebacterium</taxon>
    </lineage>
</organism>
<keyword evidence="1" id="KW-0472">Membrane</keyword>
<comment type="caution">
    <text evidence="2">The sequence shown here is derived from an EMBL/GenBank/DDBJ whole genome shotgun (WGS) entry which is preliminary data.</text>
</comment>
<feature type="transmembrane region" description="Helical" evidence="1">
    <location>
        <begin position="56"/>
        <end position="75"/>
    </location>
</feature>
<evidence type="ECO:0000256" key="1">
    <source>
        <dbReference type="SAM" id="Phobius"/>
    </source>
</evidence>